<evidence type="ECO:0000256" key="3">
    <source>
        <dbReference type="ARBA" id="ARBA00022827"/>
    </source>
</evidence>
<feature type="region of interest" description="Disordered" evidence="5">
    <location>
        <begin position="191"/>
        <end position="218"/>
    </location>
</feature>
<dbReference type="InterPro" id="IPR000447">
    <property type="entry name" value="G3P_DH_FAD-dep"/>
</dbReference>
<dbReference type="Gene3D" id="1.10.8.870">
    <property type="entry name" value="Alpha-glycerophosphate oxidase, cap domain"/>
    <property type="match status" value="1"/>
</dbReference>
<protein>
    <recommendedName>
        <fullName evidence="1">glycerol-3-phosphate dehydrogenase</fullName>
        <ecNumber evidence="1">1.1.5.3</ecNumber>
    </recommendedName>
</protein>
<evidence type="ECO:0000256" key="1">
    <source>
        <dbReference type="ARBA" id="ARBA00013029"/>
    </source>
</evidence>
<keyword evidence="2" id="KW-0285">Flavoprotein</keyword>
<evidence type="ECO:0000256" key="5">
    <source>
        <dbReference type="SAM" id="MobiDB-lite"/>
    </source>
</evidence>
<evidence type="ECO:0000313" key="7">
    <source>
        <dbReference type="EMBL" id="KAK9696313.1"/>
    </source>
</evidence>
<keyword evidence="4 7" id="KW-0560">Oxidoreductase</keyword>
<dbReference type="GO" id="GO:0004368">
    <property type="term" value="F:glycerol-3-phosphate dehydrogenase (quinone) activity"/>
    <property type="evidence" value="ECO:0007669"/>
    <property type="project" value="UniProtKB-EC"/>
</dbReference>
<name>A0ABR2VSJ5_9FUNG</name>
<evidence type="ECO:0000313" key="8">
    <source>
        <dbReference type="Proteomes" id="UP001479436"/>
    </source>
</evidence>
<gene>
    <name evidence="7" type="primary">GUT2_2</name>
    <name evidence="7" type="ORF">K7432_012530</name>
</gene>
<keyword evidence="8" id="KW-1185">Reference proteome</keyword>
<comment type="caution">
    <text evidence="7">The sequence shown here is derived from an EMBL/GenBank/DDBJ whole genome shotgun (WGS) entry which is preliminary data.</text>
</comment>
<dbReference type="EMBL" id="JASJQH010007976">
    <property type="protein sequence ID" value="KAK9696313.1"/>
    <property type="molecule type" value="Genomic_DNA"/>
</dbReference>
<dbReference type="PROSITE" id="PS00978">
    <property type="entry name" value="FAD_G3PDH_2"/>
    <property type="match status" value="1"/>
</dbReference>
<evidence type="ECO:0000259" key="6">
    <source>
        <dbReference type="Pfam" id="PF16901"/>
    </source>
</evidence>
<dbReference type="Pfam" id="PF16901">
    <property type="entry name" value="DAO_C"/>
    <property type="match status" value="1"/>
</dbReference>
<dbReference type="InterPro" id="IPR036188">
    <property type="entry name" value="FAD/NAD-bd_sf"/>
</dbReference>
<proteinExistence type="predicted"/>
<evidence type="ECO:0000256" key="4">
    <source>
        <dbReference type="ARBA" id="ARBA00023002"/>
    </source>
</evidence>
<accession>A0ABR2VSJ5</accession>
<dbReference type="PANTHER" id="PTHR11985:SF15">
    <property type="entry name" value="GLYCEROL-3-PHOSPHATE DEHYDROGENASE, MITOCHONDRIAL"/>
    <property type="match status" value="1"/>
</dbReference>
<dbReference type="EC" id="1.1.5.3" evidence="1"/>
<organism evidence="7 8">
    <name type="scientific">Basidiobolus ranarum</name>
    <dbReference type="NCBI Taxonomy" id="34480"/>
    <lineage>
        <taxon>Eukaryota</taxon>
        <taxon>Fungi</taxon>
        <taxon>Fungi incertae sedis</taxon>
        <taxon>Zoopagomycota</taxon>
        <taxon>Entomophthoromycotina</taxon>
        <taxon>Basidiobolomycetes</taxon>
        <taxon>Basidiobolales</taxon>
        <taxon>Basidiobolaceae</taxon>
        <taxon>Basidiobolus</taxon>
    </lineage>
</organism>
<dbReference type="PANTHER" id="PTHR11985">
    <property type="entry name" value="GLYCEROL-3-PHOSPHATE DEHYDROGENASE"/>
    <property type="match status" value="1"/>
</dbReference>
<reference evidence="7 8" key="1">
    <citation type="submission" date="2023-04" db="EMBL/GenBank/DDBJ databases">
        <title>Genome of Basidiobolus ranarum AG-B5.</title>
        <authorList>
            <person name="Stajich J.E."/>
            <person name="Carter-House D."/>
            <person name="Gryganskyi A."/>
        </authorList>
    </citation>
    <scope>NUCLEOTIDE SEQUENCE [LARGE SCALE GENOMIC DNA]</scope>
    <source>
        <strain evidence="7 8">AG-B5</strain>
    </source>
</reference>
<keyword evidence="3" id="KW-0274">FAD</keyword>
<dbReference type="Gene3D" id="3.50.50.60">
    <property type="entry name" value="FAD/NAD(P)-binding domain"/>
    <property type="match status" value="1"/>
</dbReference>
<dbReference type="InterPro" id="IPR038299">
    <property type="entry name" value="DAO_C_sf"/>
</dbReference>
<evidence type="ECO:0000256" key="2">
    <source>
        <dbReference type="ARBA" id="ARBA00022630"/>
    </source>
</evidence>
<dbReference type="Proteomes" id="UP001479436">
    <property type="component" value="Unassembled WGS sequence"/>
</dbReference>
<feature type="domain" description="Alpha-glycerophosphate oxidase C-terminal" evidence="6">
    <location>
        <begin position="43"/>
        <end position="170"/>
    </location>
</feature>
<dbReference type="InterPro" id="IPR031656">
    <property type="entry name" value="DAO_C"/>
</dbReference>
<sequence length="218" mass="24548">MINVSDSNLITIAGGKWTTYRAMAEETVDKAIKVLDLIPSSSCRTETTKLIGSHEYSNTMFIKLIQHFGLETEVAKHLASSYGDRAWGVAALAESTNKPFPKVGTRLNNLYPYIEAEVIYSIRNEYACTAVDVLARRTRLAFLNAHAAMESLPRVIEIMSKELNWDKARKQKEYEESFNFLRTMGLPSEYTTSNAKSREHPNMAYNRQIPTERSGGGV</sequence>